<dbReference type="EMBL" id="JAGVWE010000005">
    <property type="protein sequence ID" value="MBS3063547.1"/>
    <property type="molecule type" value="Genomic_DNA"/>
</dbReference>
<keyword evidence="2" id="KW-0808">Transferase</keyword>
<evidence type="ECO:0000313" key="4">
    <source>
        <dbReference type="Proteomes" id="UP000564964"/>
    </source>
</evidence>
<dbReference type="Pfam" id="PF08241">
    <property type="entry name" value="Methyltransf_11"/>
    <property type="match status" value="1"/>
</dbReference>
<reference evidence="3" key="3">
    <citation type="submission" date="2021-05" db="EMBL/GenBank/DDBJ databases">
        <title>Protein family content uncovers lineage relationships and bacterial pathway maintenance mechanisms in DPANN archaea.</title>
        <authorList>
            <person name="Castelle C.J."/>
            <person name="Meheust R."/>
            <person name="Jaffe A.L."/>
            <person name="Seitz K."/>
            <person name="Gong X."/>
            <person name="Baker B.J."/>
            <person name="Banfield J.F."/>
        </authorList>
    </citation>
    <scope>NUCLEOTIDE SEQUENCE</scope>
    <source>
        <strain evidence="3">RIFCSPLOWO2_01_FULL_58_19</strain>
    </source>
</reference>
<dbReference type="GO" id="GO:0032259">
    <property type="term" value="P:methylation"/>
    <property type="evidence" value="ECO:0007669"/>
    <property type="project" value="UniProtKB-KW"/>
</dbReference>
<evidence type="ECO:0000259" key="1">
    <source>
        <dbReference type="Pfam" id="PF08241"/>
    </source>
</evidence>
<comment type="caution">
    <text evidence="2">The sequence shown here is derived from an EMBL/GenBank/DDBJ whole genome shotgun (WGS) entry which is preliminary data.</text>
</comment>
<keyword evidence="2" id="KW-0489">Methyltransferase</keyword>
<organism evidence="2 4">
    <name type="scientific">Candidatus Iainarchaeum sp</name>
    <dbReference type="NCBI Taxonomy" id="3101447"/>
    <lineage>
        <taxon>Archaea</taxon>
        <taxon>Candidatus Iainarchaeota</taxon>
        <taxon>Candidatus Iainarchaeia</taxon>
        <taxon>Candidatus Iainarchaeales</taxon>
        <taxon>Candidatus Iainarchaeaceae</taxon>
        <taxon>Candidatus Iainarchaeum</taxon>
    </lineage>
</organism>
<sequence>MASIRLNLGSGEKPRPGYVNVDNLRFPGTTVVADLDRPLPFKAGVAEHVYLSHVLEHLRDRMAFLGEANRVLKVGGVLELVVPHKSSGLAHHLDHQSYFAWVSFDQDVLNEGFVRQTIGGFRVLQNRLRFLGGKDTVLDAFLNLFPRYYEWFFPCSEVLVKLQKLG</sequence>
<reference evidence="2" key="1">
    <citation type="journal article" date="2020" name="bioRxiv">
        <title>A rank-normalized archaeal taxonomy based on genome phylogeny resolves widespread incomplete and uneven classifications.</title>
        <authorList>
            <person name="Rinke C."/>
            <person name="Chuvochina M."/>
            <person name="Mussig A.J."/>
            <person name="Chaumeil P.-A."/>
            <person name="Waite D.W."/>
            <person name="Whitman W.B."/>
            <person name="Parks D.H."/>
            <person name="Hugenholtz P."/>
        </authorList>
    </citation>
    <scope>NUCLEOTIDE SEQUENCE</scope>
    <source>
        <strain evidence="2">UBA10219</strain>
    </source>
</reference>
<dbReference type="Gene3D" id="3.40.50.150">
    <property type="entry name" value="Vaccinia Virus protein VP39"/>
    <property type="match status" value="1"/>
</dbReference>
<protein>
    <submittedName>
        <fullName evidence="2">Methyltransferase domain-containing protein</fullName>
    </submittedName>
</protein>
<dbReference type="InterPro" id="IPR029063">
    <property type="entry name" value="SAM-dependent_MTases_sf"/>
</dbReference>
<reference evidence="3" key="2">
    <citation type="submission" date="2021-03" db="EMBL/GenBank/DDBJ databases">
        <authorList>
            <person name="Jaffe A."/>
        </authorList>
    </citation>
    <scope>NUCLEOTIDE SEQUENCE</scope>
    <source>
        <strain evidence="3">RIFCSPLOWO2_01_FULL_58_19</strain>
    </source>
</reference>
<feature type="domain" description="Methyltransferase type 11" evidence="1">
    <location>
        <begin position="29"/>
        <end position="78"/>
    </location>
</feature>
<evidence type="ECO:0000313" key="3">
    <source>
        <dbReference type="EMBL" id="MBS3063547.1"/>
    </source>
</evidence>
<gene>
    <name evidence="2" type="ORF">HA252_05375</name>
    <name evidence="3" type="ORF">J4203_06830</name>
</gene>
<dbReference type="Proteomes" id="UP000678237">
    <property type="component" value="Unassembled WGS sequence"/>
</dbReference>
<dbReference type="SUPFAM" id="SSF53335">
    <property type="entry name" value="S-adenosyl-L-methionine-dependent methyltransferases"/>
    <property type="match status" value="1"/>
</dbReference>
<dbReference type="GO" id="GO:0008757">
    <property type="term" value="F:S-adenosylmethionine-dependent methyltransferase activity"/>
    <property type="evidence" value="ECO:0007669"/>
    <property type="project" value="InterPro"/>
</dbReference>
<dbReference type="InterPro" id="IPR013216">
    <property type="entry name" value="Methyltransf_11"/>
</dbReference>
<dbReference type="Proteomes" id="UP000564964">
    <property type="component" value="Unassembled WGS sequence"/>
</dbReference>
<proteinExistence type="predicted"/>
<accession>A0A7J4JIY2</accession>
<name>A0A7J4JIY2_9ARCH</name>
<evidence type="ECO:0000313" key="2">
    <source>
        <dbReference type="EMBL" id="HIH16810.1"/>
    </source>
</evidence>
<dbReference type="EMBL" id="DUGH01000127">
    <property type="protein sequence ID" value="HIH16810.1"/>
    <property type="molecule type" value="Genomic_DNA"/>
</dbReference>
<dbReference type="AlphaFoldDB" id="A0A7J4JIY2"/>